<reference evidence="2 3" key="1">
    <citation type="submission" date="2021-06" db="EMBL/GenBank/DDBJ databases">
        <authorList>
            <person name="Kallberg Y."/>
            <person name="Tangrot J."/>
            <person name="Rosling A."/>
        </authorList>
    </citation>
    <scope>NUCLEOTIDE SEQUENCE [LARGE SCALE GENOMIC DNA]</scope>
    <source>
        <strain evidence="2 3">120-4 pot B 10/14</strain>
    </source>
</reference>
<comment type="caution">
    <text evidence="2">The sequence shown here is derived from an EMBL/GenBank/DDBJ whole genome shotgun (WGS) entry which is preliminary data.</text>
</comment>
<sequence>ETLPVLEKQLKELEKTSDIKIEICKNTIYYFDNDPFRFLAAKKKGMEFIYDEKESFATSWEKSKNELMRLLQHIIKCKPYKIIETVSLNNARQTVLMLCEPLAEINKNIQENMVEVEKLKKEMKISDIANNKLKKKLTISYIKLEVVKLE</sequence>
<proteinExistence type="predicted"/>
<organism evidence="2 3">
    <name type="scientific">Gigaspora margarita</name>
    <dbReference type="NCBI Taxonomy" id="4874"/>
    <lineage>
        <taxon>Eukaryota</taxon>
        <taxon>Fungi</taxon>
        <taxon>Fungi incertae sedis</taxon>
        <taxon>Mucoromycota</taxon>
        <taxon>Glomeromycotina</taxon>
        <taxon>Glomeromycetes</taxon>
        <taxon>Diversisporales</taxon>
        <taxon>Gigasporaceae</taxon>
        <taxon>Gigaspora</taxon>
    </lineage>
</organism>
<dbReference type="PANTHER" id="PTHR32046">
    <property type="entry name" value="G DOMAIN-CONTAINING PROTEIN"/>
    <property type="match status" value="1"/>
</dbReference>
<dbReference type="EMBL" id="CAJVQB010053204">
    <property type="protein sequence ID" value="CAG8836266.1"/>
    <property type="molecule type" value="Genomic_DNA"/>
</dbReference>
<protein>
    <submittedName>
        <fullName evidence="2">23499_t:CDS:1</fullName>
    </submittedName>
</protein>
<keyword evidence="1" id="KW-0175">Coiled coil</keyword>
<dbReference type="Proteomes" id="UP000789901">
    <property type="component" value="Unassembled WGS sequence"/>
</dbReference>
<name>A0ABN7WMU1_GIGMA</name>
<evidence type="ECO:0000256" key="1">
    <source>
        <dbReference type="SAM" id="Coils"/>
    </source>
</evidence>
<dbReference type="PANTHER" id="PTHR32046:SF11">
    <property type="entry name" value="IMMUNE-ASSOCIATED NUCLEOTIDE-BINDING PROTEIN 10-LIKE"/>
    <property type="match status" value="1"/>
</dbReference>
<evidence type="ECO:0000313" key="3">
    <source>
        <dbReference type="Proteomes" id="UP000789901"/>
    </source>
</evidence>
<gene>
    <name evidence="2" type="ORF">GMARGA_LOCUS32954</name>
</gene>
<accession>A0ABN7WMU1</accession>
<evidence type="ECO:0000313" key="2">
    <source>
        <dbReference type="EMBL" id="CAG8836266.1"/>
    </source>
</evidence>
<feature type="non-terminal residue" evidence="2">
    <location>
        <position position="1"/>
    </location>
</feature>
<keyword evidence="3" id="KW-1185">Reference proteome</keyword>
<feature type="coiled-coil region" evidence="1">
    <location>
        <begin position="102"/>
        <end position="136"/>
    </location>
</feature>